<keyword evidence="4" id="KW-0804">Transcription</keyword>
<evidence type="ECO:0000256" key="3">
    <source>
        <dbReference type="ARBA" id="ARBA00023125"/>
    </source>
</evidence>
<evidence type="ECO:0000256" key="4">
    <source>
        <dbReference type="ARBA" id="ARBA00023163"/>
    </source>
</evidence>
<dbReference type="GO" id="GO:0000981">
    <property type="term" value="F:DNA-binding transcription factor activity, RNA polymerase II-specific"/>
    <property type="evidence" value="ECO:0007669"/>
    <property type="project" value="TreeGrafter"/>
</dbReference>
<organism evidence="9 10">
    <name type="scientific">Teladorsagia circumcincta</name>
    <name type="common">Brown stomach worm</name>
    <name type="synonym">Ostertagia circumcincta</name>
    <dbReference type="NCBI Taxonomy" id="45464"/>
    <lineage>
        <taxon>Eukaryota</taxon>
        <taxon>Metazoa</taxon>
        <taxon>Ecdysozoa</taxon>
        <taxon>Nematoda</taxon>
        <taxon>Chromadorea</taxon>
        <taxon>Rhabditida</taxon>
        <taxon>Rhabditina</taxon>
        <taxon>Rhabditomorpha</taxon>
        <taxon>Strongyloidea</taxon>
        <taxon>Trichostrongylidae</taxon>
        <taxon>Teladorsagia</taxon>
    </lineage>
</organism>
<keyword evidence="2" id="KW-0805">Transcription regulation</keyword>
<dbReference type="SUPFAM" id="SSF47095">
    <property type="entry name" value="HMG-box"/>
    <property type="match status" value="1"/>
</dbReference>
<feature type="DNA-binding region" description="HMG box" evidence="6">
    <location>
        <begin position="120"/>
        <end position="188"/>
    </location>
</feature>
<evidence type="ECO:0000313" key="10">
    <source>
        <dbReference type="Proteomes" id="UP000230423"/>
    </source>
</evidence>
<dbReference type="InterPro" id="IPR009071">
    <property type="entry name" value="HMG_box_dom"/>
</dbReference>
<dbReference type="GO" id="GO:0000977">
    <property type="term" value="F:RNA polymerase II transcription regulatory region sequence-specific DNA binding"/>
    <property type="evidence" value="ECO:0007669"/>
    <property type="project" value="TreeGrafter"/>
</dbReference>
<dbReference type="SMART" id="SM00398">
    <property type="entry name" value="HMG"/>
    <property type="match status" value="1"/>
</dbReference>
<dbReference type="PROSITE" id="PS50118">
    <property type="entry name" value="HMG_BOX_2"/>
    <property type="match status" value="1"/>
</dbReference>
<dbReference type="EMBL" id="KZ345125">
    <property type="protein sequence ID" value="PIO75594.1"/>
    <property type="molecule type" value="Genomic_DNA"/>
</dbReference>
<evidence type="ECO:0000256" key="1">
    <source>
        <dbReference type="ARBA" id="ARBA00022553"/>
    </source>
</evidence>
<evidence type="ECO:0000256" key="2">
    <source>
        <dbReference type="ARBA" id="ARBA00023015"/>
    </source>
</evidence>
<dbReference type="AlphaFoldDB" id="A0A2G9UZE3"/>
<feature type="region of interest" description="Disordered" evidence="7">
    <location>
        <begin position="446"/>
        <end position="467"/>
    </location>
</feature>
<keyword evidence="10" id="KW-1185">Reference proteome</keyword>
<dbReference type="Gene3D" id="1.10.30.10">
    <property type="entry name" value="High mobility group box domain"/>
    <property type="match status" value="1"/>
</dbReference>
<evidence type="ECO:0000313" key="9">
    <source>
        <dbReference type="EMBL" id="PIO75594.1"/>
    </source>
</evidence>
<proteinExistence type="predicted"/>
<reference evidence="9 10" key="1">
    <citation type="submission" date="2015-09" db="EMBL/GenBank/DDBJ databases">
        <title>Draft genome of the parasitic nematode Teladorsagia circumcincta isolate WARC Sus (inbred).</title>
        <authorList>
            <person name="Mitreva M."/>
        </authorList>
    </citation>
    <scope>NUCLEOTIDE SEQUENCE [LARGE SCALE GENOMIC DNA]</scope>
    <source>
        <strain evidence="9 10">S</strain>
    </source>
</reference>
<dbReference type="InterPro" id="IPR036910">
    <property type="entry name" value="HMG_box_dom_sf"/>
</dbReference>
<dbReference type="GO" id="GO:0005634">
    <property type="term" value="C:nucleus"/>
    <property type="evidence" value="ECO:0007669"/>
    <property type="project" value="UniProtKB-UniRule"/>
</dbReference>
<evidence type="ECO:0000256" key="7">
    <source>
        <dbReference type="SAM" id="MobiDB-lite"/>
    </source>
</evidence>
<accession>A0A2G9UZE3</accession>
<evidence type="ECO:0000256" key="5">
    <source>
        <dbReference type="ARBA" id="ARBA00023242"/>
    </source>
</evidence>
<name>A0A2G9UZE3_TELCI</name>
<keyword evidence="5 6" id="KW-0539">Nucleus</keyword>
<gene>
    <name evidence="9" type="ORF">TELCIR_02356</name>
</gene>
<evidence type="ECO:0000256" key="6">
    <source>
        <dbReference type="PROSITE-ProRule" id="PRU00267"/>
    </source>
</evidence>
<dbReference type="Pfam" id="PF00505">
    <property type="entry name" value="HMG_box"/>
    <property type="match status" value="1"/>
</dbReference>
<evidence type="ECO:0000259" key="8">
    <source>
        <dbReference type="PROSITE" id="PS50118"/>
    </source>
</evidence>
<dbReference type="InterPro" id="IPR052412">
    <property type="entry name" value="CC-Dev_Transcription_Reg"/>
</dbReference>
<sequence>MEFHEGLAPGQAELSTDLVLSDQAGAAPKKHRFHRNWILVVTDSSWMRCSSRVSPQVDHDIPIGDFLDGDSARNHDVLACGNSLESDGQVEENNDELSCIECVKETNNKKLKTERRHEHIRRPMNAFMIFSKRHRPMAHSKYPNRDNRTVSKILGEWWYALGADEKQQYHKLATQSFEFDMKAADDMAMTCTEDGCNDSMSPTTIILPRTTSLRSENVDINLESPLISPTVVGVQSFLAPNSTIPSSPVIGTAFDLSLLRSAVDGQSANVSPRSEDSTAFALSQLQYFTISEHAITPSEHKEDDVASSKSVERGSAKPFVLMPTPAQRGLAKGGRFSSEGMSIDHVCLHEISGQKRANSETEFTSINRATELALQCGNGQNNTTKKFFRRSDETMDRVLDQVDFQNKFALLPEITIDQLKDTNIRSLPSTPSILIRNLMEKVRDSPETKPLLSAGSNGAFFESTSNESSPDLLKRRLLSNCCTANSFPASKA</sequence>
<keyword evidence="3 6" id="KW-0238">DNA-binding</keyword>
<dbReference type="OrthoDB" id="5863328at2759"/>
<dbReference type="PANTHER" id="PTHR13059:SF13">
    <property type="entry name" value="PROTEIN CAPICUA HOMOLOG"/>
    <property type="match status" value="1"/>
</dbReference>
<dbReference type="PANTHER" id="PTHR13059">
    <property type="entry name" value="HMG-BOX TRANSCRIPTION FACTOR BBX"/>
    <property type="match status" value="1"/>
</dbReference>
<protein>
    <submittedName>
        <fullName evidence="9">HMG box</fullName>
    </submittedName>
</protein>
<keyword evidence="1" id="KW-0597">Phosphoprotein</keyword>
<dbReference type="Proteomes" id="UP000230423">
    <property type="component" value="Unassembled WGS sequence"/>
</dbReference>
<feature type="domain" description="HMG box" evidence="8">
    <location>
        <begin position="120"/>
        <end position="188"/>
    </location>
</feature>